<dbReference type="RefSeq" id="WP_011949799.1">
    <property type="nucleotide sequence ID" value="NC_009497.1"/>
</dbReference>
<protein>
    <submittedName>
        <fullName evidence="1">Uncharacterized protein</fullName>
    </submittedName>
</protein>
<dbReference type="AlphaFoldDB" id="A5IZ86"/>
<name>A5IZ86_MYCAP</name>
<evidence type="ECO:0000313" key="1">
    <source>
        <dbReference type="EMBL" id="CAL59345.1"/>
    </source>
</evidence>
<dbReference type="EMBL" id="CU179680">
    <property type="protein sequence ID" value="CAL59345.1"/>
    <property type="molecule type" value="Genomic_DNA"/>
</dbReference>
<sequence length="129" mass="15313">MSKKLTNKTLNGLKSSLVSDWKSIYFRFAIVHKLDNGFDFKSLNAAELGKFHNFINEIFKRKMTISDVEKNYMRKHAKPLANRRMEAQDIEVNEIHLGKDNNSFRIFGYLNKDNYFVLTKIDPKHRYHK</sequence>
<accession>A5IZ86</accession>
<gene>
    <name evidence="1" type="ordered locus">MAG6450</name>
</gene>
<keyword evidence="2" id="KW-1185">Reference proteome</keyword>
<proteinExistence type="predicted"/>
<dbReference type="STRING" id="347257.MAG6450"/>
<dbReference type="GeneID" id="93358377"/>
<dbReference type="KEGG" id="maa:MAG6450"/>
<dbReference type="Proteomes" id="UP000007065">
    <property type="component" value="Chromosome"/>
</dbReference>
<dbReference type="HOGENOM" id="CLU_157179_0_0_14"/>
<dbReference type="NCBIfam" id="NF046006">
    <property type="entry name" value="MAG6450_fam"/>
    <property type="match status" value="1"/>
</dbReference>
<reference evidence="2" key="1">
    <citation type="journal article" date="2007" name="PLoS Genet.">
        <title>Being pathogenic, plastic, and sexual while living with a nearly minimal bacterial genome.</title>
        <authorList>
            <person name="Sirand-Pugnet P."/>
            <person name="Lartigue C."/>
            <person name="Marenda M."/>
            <person name="Jacob D."/>
            <person name="Barre A."/>
            <person name="Barbe V."/>
            <person name="Schenowitz C."/>
            <person name="Mangenot S."/>
            <person name="Couloux A."/>
            <person name="Segurens B."/>
            <person name="de Daruvar A."/>
            <person name="Blanchard A."/>
            <person name="Citti C."/>
        </authorList>
    </citation>
    <scope>NUCLEOTIDE SEQUENCE [LARGE SCALE GENOMIC DNA]</scope>
    <source>
        <strain evidence="2">PG2</strain>
    </source>
</reference>
<evidence type="ECO:0000313" key="2">
    <source>
        <dbReference type="Proteomes" id="UP000007065"/>
    </source>
</evidence>
<organism evidence="1 2">
    <name type="scientific">Mycoplasmopsis agalactiae (strain NCTC 10123 / CIP 59.7 / PG2)</name>
    <name type="common">Mycoplasma agalactiae</name>
    <dbReference type="NCBI Taxonomy" id="347257"/>
    <lineage>
        <taxon>Bacteria</taxon>
        <taxon>Bacillati</taxon>
        <taxon>Mycoplasmatota</taxon>
        <taxon>Mycoplasmoidales</taxon>
        <taxon>Metamycoplasmataceae</taxon>
        <taxon>Mycoplasmopsis</taxon>
    </lineage>
</organism>